<reference evidence="2 3" key="1">
    <citation type="submission" date="2019-02" db="EMBL/GenBank/DDBJ databases">
        <title>Arcanobacterium bovis sp. nov., isolated from the milk of a cow with mastitis.</title>
        <authorList>
            <person name="Sammra O."/>
            <person name="Foster G."/>
            <person name="Hassan A."/>
            <person name="Alssahen M."/>
            <person name="Laemmler C."/>
            <person name="Borowiak M."/>
            <person name="Malorny B."/>
            <person name="Abdulmawjood A."/>
        </authorList>
    </citation>
    <scope>NUCLEOTIDE SEQUENCE [LARGE SCALE GENOMIC DNA]</scope>
    <source>
        <strain evidence="2 3">C605018/01/1</strain>
    </source>
</reference>
<dbReference type="InterPro" id="IPR022742">
    <property type="entry name" value="Hydrolase_4"/>
</dbReference>
<protein>
    <submittedName>
        <fullName evidence="2">Alpha/beta fold hydrolase</fullName>
    </submittedName>
</protein>
<gene>
    <name evidence="2" type="ORF">EZJ44_01005</name>
</gene>
<feature type="domain" description="Serine aminopeptidase S33" evidence="1">
    <location>
        <begin position="36"/>
        <end position="296"/>
    </location>
</feature>
<dbReference type="GO" id="GO:0016787">
    <property type="term" value="F:hydrolase activity"/>
    <property type="evidence" value="ECO:0007669"/>
    <property type="project" value="UniProtKB-KW"/>
</dbReference>
<name>A0A4Q9V425_9ACTO</name>
<keyword evidence="3" id="KW-1185">Reference proteome</keyword>
<keyword evidence="2" id="KW-0378">Hydrolase</keyword>
<dbReference type="EMBL" id="SJDT01000001">
    <property type="protein sequence ID" value="TBW23747.1"/>
    <property type="molecule type" value="Genomic_DNA"/>
</dbReference>
<dbReference type="Gene3D" id="3.40.50.1820">
    <property type="entry name" value="alpha/beta hydrolase"/>
    <property type="match status" value="1"/>
</dbReference>
<evidence type="ECO:0000313" key="3">
    <source>
        <dbReference type="Proteomes" id="UP000293036"/>
    </source>
</evidence>
<proteinExistence type="predicted"/>
<dbReference type="OrthoDB" id="9806902at2"/>
<evidence type="ECO:0000259" key="1">
    <source>
        <dbReference type="Pfam" id="PF12146"/>
    </source>
</evidence>
<evidence type="ECO:0000313" key="2">
    <source>
        <dbReference type="EMBL" id="TBW23747.1"/>
    </source>
</evidence>
<dbReference type="InterPro" id="IPR029058">
    <property type="entry name" value="AB_hydrolase_fold"/>
</dbReference>
<dbReference type="InterPro" id="IPR051044">
    <property type="entry name" value="MAG_DAG_Lipase"/>
</dbReference>
<dbReference type="Proteomes" id="UP000293036">
    <property type="component" value="Unassembled WGS sequence"/>
</dbReference>
<comment type="caution">
    <text evidence="2">The sequence shown here is derived from an EMBL/GenBank/DDBJ whole genome shotgun (WGS) entry which is preliminary data.</text>
</comment>
<dbReference type="SUPFAM" id="SSF53474">
    <property type="entry name" value="alpha/beta-Hydrolases"/>
    <property type="match status" value="1"/>
</dbReference>
<organism evidence="2 3">
    <name type="scientific">Arcanobacterium bovis</name>
    <dbReference type="NCBI Taxonomy" id="2529275"/>
    <lineage>
        <taxon>Bacteria</taxon>
        <taxon>Bacillati</taxon>
        <taxon>Actinomycetota</taxon>
        <taxon>Actinomycetes</taxon>
        <taxon>Actinomycetales</taxon>
        <taxon>Actinomycetaceae</taxon>
        <taxon>Arcanobacterium</taxon>
    </lineage>
</organism>
<dbReference type="PANTHER" id="PTHR11614">
    <property type="entry name" value="PHOSPHOLIPASE-RELATED"/>
    <property type="match status" value="1"/>
</dbReference>
<accession>A0A4Q9V425</accession>
<sequence length="313" mass="34267">MSTPAMSKPLVIDGATLAFYHWPVSDASASASPQPTPRAVVQISHGMAEYLQRYDALAKFLNTHGITVVGADHRGHGYSRSDSDTLGYFGDGATWDTVVDDLHSVRHYAQTIYPDLPYFFIGHSMGSLLLRSYLAKYADGLAGAAIIGTGLWPKGIGDAGFALARVLGKTLPMREAKLLSTASFGPYNRGFGHRTPFEWLSRDSREVDAYVADPLCGYTPPNIFFTQILGALKAVNTDAAFELPAQVPLYIASGEVDPFGGAQAVRTIARLYTRHGQRDIETHIYADARHEIFNELNKAEVFADLESWLSRHI</sequence>
<dbReference type="AlphaFoldDB" id="A0A4Q9V425"/>
<dbReference type="Pfam" id="PF12146">
    <property type="entry name" value="Hydrolase_4"/>
    <property type="match status" value="1"/>
</dbReference>
<dbReference type="RefSeq" id="WP_131279235.1">
    <property type="nucleotide sequence ID" value="NZ_JBHSLR010000009.1"/>
</dbReference>